<evidence type="ECO:0000256" key="4">
    <source>
        <dbReference type="ARBA" id="ARBA00022705"/>
    </source>
</evidence>
<evidence type="ECO:0000256" key="1">
    <source>
        <dbReference type="ARBA" id="ARBA00004123"/>
    </source>
</evidence>
<protein>
    <recommendedName>
        <fullName evidence="3 6">DNA polymerase alpha subunit B</fullName>
    </recommendedName>
</protein>
<feature type="compositionally biased region" description="Low complexity" evidence="7">
    <location>
        <begin position="107"/>
        <end position="118"/>
    </location>
</feature>
<evidence type="ECO:0000313" key="11">
    <source>
        <dbReference type="Proteomes" id="UP001497600"/>
    </source>
</evidence>
<evidence type="ECO:0000256" key="7">
    <source>
        <dbReference type="SAM" id="MobiDB-lite"/>
    </source>
</evidence>
<keyword evidence="5 6" id="KW-0539">Nucleus</keyword>
<organism evidence="10 11">
    <name type="scientific">[Candida] anglica</name>
    <dbReference type="NCBI Taxonomy" id="148631"/>
    <lineage>
        <taxon>Eukaryota</taxon>
        <taxon>Fungi</taxon>
        <taxon>Dikarya</taxon>
        <taxon>Ascomycota</taxon>
        <taxon>Saccharomycotina</taxon>
        <taxon>Pichiomycetes</taxon>
        <taxon>Debaryomycetaceae</taxon>
        <taxon>Kurtzmaniella</taxon>
    </lineage>
</organism>
<feature type="compositionally biased region" description="Low complexity" evidence="7">
    <location>
        <begin position="169"/>
        <end position="182"/>
    </location>
</feature>
<dbReference type="PANTHER" id="PTHR23061">
    <property type="entry name" value="DNA POLYMERASE 2 ALPHA 70 KDA SUBUNIT"/>
    <property type="match status" value="1"/>
</dbReference>
<evidence type="ECO:0000256" key="2">
    <source>
        <dbReference type="ARBA" id="ARBA00007299"/>
    </source>
</evidence>
<evidence type="ECO:0000313" key="10">
    <source>
        <dbReference type="EMBL" id="CAK7896493.1"/>
    </source>
</evidence>
<comment type="subcellular location">
    <subcellularLocation>
        <location evidence="1 6">Nucleus</location>
    </subcellularLocation>
</comment>
<feature type="domain" description="DNA polymerase alpha/delta/epsilon subunit B" evidence="8">
    <location>
        <begin position="381"/>
        <end position="616"/>
    </location>
</feature>
<name>A0ABP0E7V1_9ASCO</name>
<evidence type="ECO:0000259" key="8">
    <source>
        <dbReference type="Pfam" id="PF04042"/>
    </source>
</evidence>
<accession>A0ABP0E7V1</accession>
<keyword evidence="4 6" id="KW-0235">DNA replication</keyword>
<dbReference type="InterPro" id="IPR054300">
    <property type="entry name" value="OB_DPOA2"/>
</dbReference>
<evidence type="ECO:0000256" key="6">
    <source>
        <dbReference type="PIRNR" id="PIRNR018300"/>
    </source>
</evidence>
<dbReference type="InterPro" id="IPR007185">
    <property type="entry name" value="DNA_pol_a/d/e_bsu"/>
</dbReference>
<dbReference type="Pfam" id="PF22062">
    <property type="entry name" value="OB_DPOA2"/>
    <property type="match status" value="1"/>
</dbReference>
<dbReference type="Gene3D" id="3.60.21.60">
    <property type="match status" value="2"/>
</dbReference>
<feature type="domain" description="DNA polymerase alpha subunit B OB" evidence="9">
    <location>
        <begin position="238"/>
        <end position="352"/>
    </location>
</feature>
<dbReference type="PIRSF" id="PIRSF018300">
    <property type="entry name" value="DNA_pol_alph_2"/>
    <property type="match status" value="1"/>
</dbReference>
<gene>
    <name evidence="10" type="primary">POL12</name>
    <name evidence="10" type="ORF">CAAN4_B05336</name>
</gene>
<evidence type="ECO:0000256" key="3">
    <source>
        <dbReference type="ARBA" id="ARBA00018596"/>
    </source>
</evidence>
<comment type="function">
    <text evidence="6">Accessory subunit of the DNA polymerase alpha complex (also known as the alpha DNA polymerase-primase complex) which plays an essential role in the initiation of DNA synthesis.</text>
</comment>
<dbReference type="PANTHER" id="PTHR23061:SF12">
    <property type="entry name" value="DNA POLYMERASE ALPHA SUBUNIT B"/>
    <property type="match status" value="1"/>
</dbReference>
<dbReference type="EMBL" id="OZ004254">
    <property type="protein sequence ID" value="CAK7896493.1"/>
    <property type="molecule type" value="Genomic_DNA"/>
</dbReference>
<feature type="compositionally biased region" description="Polar residues" evidence="7">
    <location>
        <begin position="145"/>
        <end position="168"/>
    </location>
</feature>
<dbReference type="Pfam" id="PF04042">
    <property type="entry name" value="DNA_pol_E_B"/>
    <property type="match status" value="1"/>
</dbReference>
<reference evidence="10 11" key="1">
    <citation type="submission" date="2024-01" db="EMBL/GenBank/DDBJ databases">
        <authorList>
            <consortium name="Genoscope - CEA"/>
            <person name="William W."/>
        </authorList>
    </citation>
    <scope>NUCLEOTIDE SEQUENCE [LARGE SCALE GENOMIC DNA]</scope>
    <source>
        <strain evidence="10 11">29B2s-10</strain>
    </source>
</reference>
<evidence type="ECO:0000256" key="5">
    <source>
        <dbReference type="ARBA" id="ARBA00023242"/>
    </source>
</evidence>
<evidence type="ECO:0000259" key="9">
    <source>
        <dbReference type="Pfam" id="PF22062"/>
    </source>
</evidence>
<dbReference type="InterPro" id="IPR016722">
    <property type="entry name" value="DNA_pol_alpha_bsu"/>
</dbReference>
<dbReference type="Proteomes" id="UP001497600">
    <property type="component" value="Chromosome B"/>
</dbReference>
<feature type="region of interest" description="Disordered" evidence="7">
    <location>
        <begin position="74"/>
        <end position="182"/>
    </location>
</feature>
<keyword evidence="11" id="KW-1185">Reference proteome</keyword>
<comment type="similarity">
    <text evidence="2 6">Belongs to the DNA polymerase alpha subunit B family.</text>
</comment>
<sequence length="683" mass="75177">MSANLKKLVSSFGAEVEKSPELISKLDSLLQIFNIEVDELFVHWETYNVTKAQEDLELSVSNLERLQEYIQESLARSGGSNSLDSAIKRKPKSLRPQQQQQHAPNLGSSPAPAPSSGGYNIPTTPSLKRRKVVEETPFRTPATRFDSSPAPTDYATANNTFQSPINGLSSPAPSSSAASSAPHTILETLNPSIADSNGYIQLEEDASTAIKPFKLAANFDPSKYKFRTMAMKLLESADVLDEQIDAVTQLVQNSPSSTSSTSAADFGNPCLSSQFTLTCCGRIVPDSPLYDSSQPLNSTALFLETSRFGGIGQRVPLDLSHIDSYSLFPGQIVCLRGKNPTGRAFIVEELVDIPELGAAVTPASELKEHQENLADSSLKLLITAGPYSNQHTLNYTKLEQLVDRINTKVTPHTVVMFGPFVDITNSAIVKGISDDPTIRTLDDVFKKYVVPIIKKINPRISVVMIPSLKDVSTKHCSFPQDTFPRKLYGLPKNVKVFPNPSSFFVNEMLIGCCNQDVFKDLKDVYKGGKTVLSNRFERIANHIFEQRRYYPSIPGSIKKKMVSDDPQLSNGLMGEELSSTDIGSSSLELPYMGLAELGDSLPDVLIVPSELKFFVKVIKGVVVINPGYFIRANREPTKEDGSYVVMNIKAPDINAENNVKSVGRDDLYYHNICERSRVDIYKN</sequence>
<proteinExistence type="inferred from homology"/>